<reference evidence="2" key="1">
    <citation type="submission" date="2017-04" db="EMBL/GenBank/DDBJ databases">
        <authorList>
            <person name="Varghese N."/>
            <person name="Submissions S."/>
        </authorList>
    </citation>
    <scope>NUCLEOTIDE SEQUENCE [LARGE SCALE GENOMIC DNA]</scope>
    <source>
        <strain evidence="2">DSM 22618</strain>
    </source>
</reference>
<sequence length="437" mass="47014">MSTTLSRGDIRQLPAPLRNRLGELAARPHSQLPTQAYAEADGPSQLFQYYLLDTGGFEPNAFTSLIPGINDTAMLTATGPDCGLPTLGSVRVVLEPKPGLPTDPNDVRAFIDIFTDVAGLFVINNESGWYEGWMIHDLRVAPPAAPNPDGGPQFGTITAADAAALQAMGDHHNVAGVRFTTDGKTEHFPASTDHFPDHQTNLVPIQLSMGAWNTLQQSDGHAYWEFNYTTNWIHPLYELPFTGGIPGSFEAGQVGALSSIVPGSGPSGVKNDPVRYGDNPNTQGVIQASGPRDPDKFDAEDDSQREFRQRFIPSGLAKEIYLDVYERVTSFEAGITDFTQRLFDAYAAEVARVDANGDGVISAAEGDVDSASDGFADNSRLFIPATEFDRFAVTREINDGLLAPRFAPSQKAWVLSGFLAPVSPAVPASAGRDSDDR</sequence>
<proteinExistence type="predicted"/>
<keyword evidence="2" id="KW-1185">Reference proteome</keyword>
<name>A0A1Y6BQG8_9NEIS</name>
<protein>
    <submittedName>
        <fullName evidence="1">Uncharacterized protein</fullName>
    </submittedName>
</protein>
<gene>
    <name evidence="1" type="ORF">SAMN02745746_01615</name>
</gene>
<dbReference type="AlphaFoldDB" id="A0A1Y6BQG8"/>
<dbReference type="EMBL" id="FXAG01000007">
    <property type="protein sequence ID" value="SMF15769.1"/>
    <property type="molecule type" value="Genomic_DNA"/>
</dbReference>
<dbReference type="Proteomes" id="UP000192920">
    <property type="component" value="Unassembled WGS sequence"/>
</dbReference>
<evidence type="ECO:0000313" key="1">
    <source>
        <dbReference type="EMBL" id="SMF15769.1"/>
    </source>
</evidence>
<organism evidence="1 2">
    <name type="scientific">Pseudogulbenkiania subflava DSM 22618</name>
    <dbReference type="NCBI Taxonomy" id="1123014"/>
    <lineage>
        <taxon>Bacteria</taxon>
        <taxon>Pseudomonadati</taxon>
        <taxon>Pseudomonadota</taxon>
        <taxon>Betaproteobacteria</taxon>
        <taxon>Neisseriales</taxon>
        <taxon>Chromobacteriaceae</taxon>
        <taxon>Pseudogulbenkiania</taxon>
    </lineage>
</organism>
<evidence type="ECO:0000313" key="2">
    <source>
        <dbReference type="Proteomes" id="UP000192920"/>
    </source>
</evidence>
<dbReference type="RefSeq" id="WP_200810905.1">
    <property type="nucleotide sequence ID" value="NZ_FXAG01000007.1"/>
</dbReference>
<accession>A0A1Y6BQG8</accession>